<dbReference type="EMBL" id="JAFBEE010000002">
    <property type="protein sequence ID" value="MBM7614084.1"/>
    <property type="molecule type" value="Genomic_DNA"/>
</dbReference>
<sequence length="154" mass="17638">MIEIKMASQEEQNLIKKNFENQSSQQENDFCMVVKDGANILGYSNGIIPHESLAVITDLYILPSERGLGFGDGLLRATFNSLELNGSKWVLIEGKDGLRDFLVHEDLCSLEQAPKSEEFEHVLGVWQKNLDRRKYFYCEPKEFFSRKCKGSKKV</sequence>
<dbReference type="SUPFAM" id="SSF55729">
    <property type="entry name" value="Acyl-CoA N-acyltransferases (Nat)"/>
    <property type="match status" value="1"/>
</dbReference>
<dbReference type="InterPro" id="IPR000182">
    <property type="entry name" value="GNAT_dom"/>
</dbReference>
<dbReference type="CDD" id="cd04301">
    <property type="entry name" value="NAT_SF"/>
    <property type="match status" value="1"/>
</dbReference>
<evidence type="ECO:0000313" key="3">
    <source>
        <dbReference type="Proteomes" id="UP001314796"/>
    </source>
</evidence>
<proteinExistence type="predicted"/>
<feature type="domain" description="N-acetyltransferase" evidence="1">
    <location>
        <begin position="20"/>
        <end position="78"/>
    </location>
</feature>
<dbReference type="Proteomes" id="UP001314796">
    <property type="component" value="Unassembled WGS sequence"/>
</dbReference>
<keyword evidence="3" id="KW-1185">Reference proteome</keyword>
<gene>
    <name evidence="2" type="ORF">JOC73_000593</name>
</gene>
<accession>A0ABS2NMC1</accession>
<dbReference type="Gene3D" id="3.40.630.30">
    <property type="match status" value="1"/>
</dbReference>
<organism evidence="2 3">
    <name type="scientific">Alkaliphilus hydrothermalis</name>
    <dbReference type="NCBI Taxonomy" id="1482730"/>
    <lineage>
        <taxon>Bacteria</taxon>
        <taxon>Bacillati</taxon>
        <taxon>Bacillota</taxon>
        <taxon>Clostridia</taxon>
        <taxon>Peptostreptococcales</taxon>
        <taxon>Natronincolaceae</taxon>
        <taxon>Alkaliphilus</taxon>
    </lineage>
</organism>
<dbReference type="Pfam" id="PF00583">
    <property type="entry name" value="Acetyltransf_1"/>
    <property type="match status" value="1"/>
</dbReference>
<evidence type="ECO:0000259" key="1">
    <source>
        <dbReference type="Pfam" id="PF00583"/>
    </source>
</evidence>
<dbReference type="InterPro" id="IPR016181">
    <property type="entry name" value="Acyl_CoA_acyltransferase"/>
</dbReference>
<name>A0ABS2NMC1_9FIRM</name>
<dbReference type="RefSeq" id="WP_204400354.1">
    <property type="nucleotide sequence ID" value="NZ_JAFBEE010000002.1"/>
</dbReference>
<comment type="caution">
    <text evidence="2">The sequence shown here is derived from an EMBL/GenBank/DDBJ whole genome shotgun (WGS) entry which is preliminary data.</text>
</comment>
<protein>
    <recommendedName>
        <fullName evidence="1">N-acetyltransferase domain-containing protein</fullName>
    </recommendedName>
</protein>
<reference evidence="2 3" key="1">
    <citation type="submission" date="2021-01" db="EMBL/GenBank/DDBJ databases">
        <title>Genomic Encyclopedia of Type Strains, Phase IV (KMG-IV): sequencing the most valuable type-strain genomes for metagenomic binning, comparative biology and taxonomic classification.</title>
        <authorList>
            <person name="Goeker M."/>
        </authorList>
    </citation>
    <scope>NUCLEOTIDE SEQUENCE [LARGE SCALE GENOMIC DNA]</scope>
    <source>
        <strain evidence="2 3">DSM 25890</strain>
    </source>
</reference>
<evidence type="ECO:0000313" key="2">
    <source>
        <dbReference type="EMBL" id="MBM7614084.1"/>
    </source>
</evidence>